<dbReference type="Proteomes" id="UP000462449">
    <property type="component" value="Unassembled WGS sequence"/>
</dbReference>
<dbReference type="PANTHER" id="PTHR21039:SF0">
    <property type="entry name" value="HISTIDINOL-PHOSPHATASE"/>
    <property type="match status" value="1"/>
</dbReference>
<keyword evidence="4 8" id="KW-0028">Amino-acid biosynthesis</keyword>
<dbReference type="OrthoDB" id="9775255at2"/>
<dbReference type="Pfam" id="PF02811">
    <property type="entry name" value="PHP"/>
    <property type="match status" value="1"/>
</dbReference>
<dbReference type="PANTHER" id="PTHR21039">
    <property type="entry name" value="HISTIDINOL PHOSPHATASE-RELATED"/>
    <property type="match status" value="1"/>
</dbReference>
<protein>
    <recommendedName>
        <fullName evidence="3 8">Histidinol-phosphatase</fullName>
        <shortName evidence="8">HolPase</shortName>
        <ecNumber evidence="3 8">3.1.3.15</ecNumber>
    </recommendedName>
</protein>
<dbReference type="InterPro" id="IPR016195">
    <property type="entry name" value="Pol/histidinol_Pase-like"/>
</dbReference>
<dbReference type="Proteomes" id="UP000285951">
    <property type="component" value="Unassembled WGS sequence"/>
</dbReference>
<evidence type="ECO:0000313" key="13">
    <source>
        <dbReference type="Proteomes" id="UP000462449"/>
    </source>
</evidence>
<dbReference type="GO" id="GO:0000105">
    <property type="term" value="P:L-histidine biosynthetic process"/>
    <property type="evidence" value="ECO:0007669"/>
    <property type="project" value="UniProtKB-UniRule"/>
</dbReference>
<dbReference type="NCBIfam" id="NF005996">
    <property type="entry name" value="PRK08123.1"/>
    <property type="match status" value="1"/>
</dbReference>
<gene>
    <name evidence="10" type="primary">hisJ</name>
    <name evidence="11" type="ORF">DWB62_014400</name>
    <name evidence="10" type="ORF">GNY23_14400</name>
</gene>
<dbReference type="EMBL" id="WOTW01000037">
    <property type="protein sequence ID" value="MUP39008.1"/>
    <property type="molecule type" value="Genomic_DNA"/>
</dbReference>
<organism evidence="10 13">
    <name type="scientific">Labilibaculum euxinus</name>
    <dbReference type="NCBI Taxonomy" id="2686357"/>
    <lineage>
        <taxon>Bacteria</taxon>
        <taxon>Pseudomonadati</taxon>
        <taxon>Bacteroidota</taxon>
        <taxon>Bacteroidia</taxon>
        <taxon>Marinilabiliales</taxon>
        <taxon>Marinifilaceae</taxon>
        <taxon>Labilibaculum</taxon>
    </lineage>
</organism>
<dbReference type="CDD" id="cd12110">
    <property type="entry name" value="PHP_HisPPase_Hisj_like"/>
    <property type="match status" value="1"/>
</dbReference>
<evidence type="ECO:0000313" key="12">
    <source>
        <dbReference type="Proteomes" id="UP000285951"/>
    </source>
</evidence>
<dbReference type="AlphaFoldDB" id="A0A7M4D8M9"/>
<reference evidence="11 12" key="1">
    <citation type="submission" date="2019-11" db="EMBL/GenBank/DDBJ databases">
        <title>Draft genome sequence of Labilibaculum sp. strain SYP isolated from Black Sea.</title>
        <authorList>
            <person name="Yadav S."/>
            <person name="Villanueva L."/>
        </authorList>
    </citation>
    <scope>NUCLEOTIDE SEQUENCE [LARGE SCALE GENOMIC DNA]</scope>
    <source>
        <strain evidence="11 12">44</strain>
    </source>
</reference>
<dbReference type="GO" id="GO:0004401">
    <property type="term" value="F:histidinol-phosphatase activity"/>
    <property type="evidence" value="ECO:0007669"/>
    <property type="project" value="UniProtKB-UniRule"/>
</dbReference>
<accession>A0A7M4D8M9</accession>
<evidence type="ECO:0000259" key="9">
    <source>
        <dbReference type="Pfam" id="PF02811"/>
    </source>
</evidence>
<dbReference type="InterPro" id="IPR010140">
    <property type="entry name" value="Histidinol_P_phosphatase_HisJ"/>
</dbReference>
<dbReference type="GO" id="GO:0005737">
    <property type="term" value="C:cytoplasm"/>
    <property type="evidence" value="ECO:0007669"/>
    <property type="project" value="TreeGrafter"/>
</dbReference>
<dbReference type="Gene3D" id="3.20.20.140">
    <property type="entry name" value="Metal-dependent hydrolases"/>
    <property type="match status" value="1"/>
</dbReference>
<feature type="domain" description="PHP" evidence="9">
    <location>
        <begin position="29"/>
        <end position="230"/>
    </location>
</feature>
<evidence type="ECO:0000256" key="6">
    <source>
        <dbReference type="ARBA" id="ARBA00023102"/>
    </source>
</evidence>
<dbReference type="EMBL" id="QTZN02000037">
    <property type="protein sequence ID" value="MVB08213.1"/>
    <property type="molecule type" value="Genomic_DNA"/>
</dbReference>
<dbReference type="NCBIfam" id="TIGR01856">
    <property type="entry name" value="hisJ_fam"/>
    <property type="match status" value="1"/>
</dbReference>
<proteinExistence type="inferred from homology"/>
<dbReference type="InterPro" id="IPR004013">
    <property type="entry name" value="PHP_dom"/>
</dbReference>
<keyword evidence="12" id="KW-1185">Reference proteome</keyword>
<evidence type="ECO:0000256" key="4">
    <source>
        <dbReference type="ARBA" id="ARBA00022605"/>
    </source>
</evidence>
<comment type="caution">
    <text evidence="10">The sequence shown here is derived from an EMBL/GenBank/DDBJ whole genome shotgun (WGS) entry which is preliminary data.</text>
</comment>
<evidence type="ECO:0000256" key="1">
    <source>
        <dbReference type="ARBA" id="ARBA00004970"/>
    </source>
</evidence>
<evidence type="ECO:0000256" key="5">
    <source>
        <dbReference type="ARBA" id="ARBA00022801"/>
    </source>
</evidence>
<evidence type="ECO:0000313" key="10">
    <source>
        <dbReference type="EMBL" id="MUP39008.1"/>
    </source>
</evidence>
<evidence type="ECO:0000313" key="11">
    <source>
        <dbReference type="EMBL" id="MVB08213.1"/>
    </source>
</evidence>
<dbReference type="EC" id="3.1.3.15" evidence="3 8"/>
<dbReference type="UniPathway" id="UPA00031">
    <property type="reaction ID" value="UER00013"/>
</dbReference>
<keyword evidence="5 8" id="KW-0378">Hydrolase</keyword>
<evidence type="ECO:0000256" key="2">
    <source>
        <dbReference type="ARBA" id="ARBA00009152"/>
    </source>
</evidence>
<comment type="pathway">
    <text evidence="1 8">Amino-acid biosynthesis; L-histidine biosynthesis; L-histidine from 5-phospho-alpha-D-ribose 1-diphosphate: step 8/9.</text>
</comment>
<name>A0A7M4D8M9_9BACT</name>
<evidence type="ECO:0000256" key="7">
    <source>
        <dbReference type="ARBA" id="ARBA00049158"/>
    </source>
</evidence>
<sequence>MHIENGFCDIGVLKYLCLPKIGQMNYFSYHTHTTFCDGKNTTEEFVERAIDLGLSAVGFSSHAPLVQNEPWSMPLQSLKEYAAEVEGLKQKYRSKIQIYLSLEIDYIPEVTKSFKELKKEAGLDYTIGSVHLVKAKSDSEYWFLDGPDTNYIHGIEVLFDGDVQKAVTAYYNQVIEMIETQKPDIVGHVDKVKMNNKGRFFSENEKWYIDLLDETIKVIKNSGTIVEVNTRGIYKKKCDSFFPGLYFLRECKKYAVPVTISTDAHHVDELVSGFDLAVSLLKDIGFESVRVFVNGGWFDQTL</sequence>
<dbReference type="SUPFAM" id="SSF89550">
    <property type="entry name" value="PHP domain-like"/>
    <property type="match status" value="1"/>
</dbReference>
<comment type="similarity">
    <text evidence="2 8">Belongs to the PHP hydrolase family. HisK subfamily.</text>
</comment>
<evidence type="ECO:0000256" key="3">
    <source>
        <dbReference type="ARBA" id="ARBA00013085"/>
    </source>
</evidence>
<comment type="catalytic activity">
    <reaction evidence="7 8">
        <text>L-histidinol phosphate + H2O = L-histidinol + phosphate</text>
        <dbReference type="Rhea" id="RHEA:14465"/>
        <dbReference type="ChEBI" id="CHEBI:15377"/>
        <dbReference type="ChEBI" id="CHEBI:43474"/>
        <dbReference type="ChEBI" id="CHEBI:57699"/>
        <dbReference type="ChEBI" id="CHEBI:57980"/>
        <dbReference type="EC" id="3.1.3.15"/>
    </reaction>
</comment>
<evidence type="ECO:0000256" key="8">
    <source>
        <dbReference type="RuleBase" id="RU366003"/>
    </source>
</evidence>
<keyword evidence="6 8" id="KW-0368">Histidine biosynthesis</keyword>
<reference evidence="10 13" key="2">
    <citation type="submission" date="2019-12" db="EMBL/GenBank/DDBJ databases">
        <title>Draft genome sequence of Labilibaculum sp. strain 44 isolated from deep waters of Black Sea.</title>
        <authorList>
            <person name="Yadav S."/>
            <person name="Villanueva L."/>
        </authorList>
    </citation>
    <scope>NUCLEOTIDE SEQUENCE [LARGE SCALE GENOMIC DNA]</scope>
    <source>
        <strain evidence="10 13">44</strain>
    </source>
</reference>